<dbReference type="EMBL" id="CM023491">
    <property type="protein sequence ID" value="KAH6941340.1"/>
    <property type="molecule type" value="Genomic_DNA"/>
</dbReference>
<comment type="caution">
    <text evidence="1">The sequence shown here is derived from an EMBL/GenBank/DDBJ whole genome shotgun (WGS) entry which is preliminary data.</text>
</comment>
<name>A0ACB7T391_HYAAI</name>
<sequence>MINDSLNTSVNPCDDFYAYACGGWIAKHPIPESKSSIGNFDLVDDELQKTLKNYSCKPEINREHLK</sequence>
<evidence type="ECO:0000313" key="2">
    <source>
        <dbReference type="Proteomes" id="UP000821845"/>
    </source>
</evidence>
<evidence type="ECO:0000313" key="1">
    <source>
        <dbReference type="EMBL" id="KAH6941340.1"/>
    </source>
</evidence>
<proteinExistence type="predicted"/>
<dbReference type="Proteomes" id="UP000821845">
    <property type="component" value="Chromosome 11"/>
</dbReference>
<keyword evidence="2" id="KW-1185">Reference proteome</keyword>
<protein>
    <submittedName>
        <fullName evidence="1">Uncharacterized protein</fullName>
    </submittedName>
</protein>
<organism evidence="1 2">
    <name type="scientific">Hyalomma asiaticum</name>
    <name type="common">Tick</name>
    <dbReference type="NCBI Taxonomy" id="266040"/>
    <lineage>
        <taxon>Eukaryota</taxon>
        <taxon>Metazoa</taxon>
        <taxon>Ecdysozoa</taxon>
        <taxon>Arthropoda</taxon>
        <taxon>Chelicerata</taxon>
        <taxon>Arachnida</taxon>
        <taxon>Acari</taxon>
        <taxon>Parasitiformes</taxon>
        <taxon>Ixodida</taxon>
        <taxon>Ixodoidea</taxon>
        <taxon>Ixodidae</taxon>
        <taxon>Hyalomminae</taxon>
        <taxon>Hyalomma</taxon>
    </lineage>
</organism>
<reference evidence="1" key="1">
    <citation type="submission" date="2020-05" db="EMBL/GenBank/DDBJ databases">
        <title>Large-scale comparative analyses of tick genomes elucidate their genetic diversity and vector capacities.</title>
        <authorList>
            <person name="Jia N."/>
            <person name="Wang J."/>
            <person name="Shi W."/>
            <person name="Du L."/>
            <person name="Sun Y."/>
            <person name="Zhan W."/>
            <person name="Jiang J."/>
            <person name="Wang Q."/>
            <person name="Zhang B."/>
            <person name="Ji P."/>
            <person name="Sakyi L.B."/>
            <person name="Cui X."/>
            <person name="Yuan T."/>
            <person name="Jiang B."/>
            <person name="Yang W."/>
            <person name="Lam T.T.-Y."/>
            <person name="Chang Q."/>
            <person name="Ding S."/>
            <person name="Wang X."/>
            <person name="Zhu J."/>
            <person name="Ruan X."/>
            <person name="Zhao L."/>
            <person name="Wei J."/>
            <person name="Que T."/>
            <person name="Du C."/>
            <person name="Cheng J."/>
            <person name="Dai P."/>
            <person name="Han X."/>
            <person name="Huang E."/>
            <person name="Gao Y."/>
            <person name="Liu J."/>
            <person name="Shao H."/>
            <person name="Ye R."/>
            <person name="Li L."/>
            <person name="Wei W."/>
            <person name="Wang X."/>
            <person name="Wang C."/>
            <person name="Yang T."/>
            <person name="Huo Q."/>
            <person name="Li W."/>
            <person name="Guo W."/>
            <person name="Chen H."/>
            <person name="Zhou L."/>
            <person name="Ni X."/>
            <person name="Tian J."/>
            <person name="Zhou Y."/>
            <person name="Sheng Y."/>
            <person name="Liu T."/>
            <person name="Pan Y."/>
            <person name="Xia L."/>
            <person name="Li J."/>
            <person name="Zhao F."/>
            <person name="Cao W."/>
        </authorList>
    </citation>
    <scope>NUCLEOTIDE SEQUENCE</scope>
    <source>
        <strain evidence="1">Hyas-2018</strain>
    </source>
</reference>
<accession>A0ACB7T391</accession>
<gene>
    <name evidence="1" type="ORF">HPB50_016675</name>
</gene>